<gene>
    <name evidence="11" type="ORF">TSUD_397820</name>
</gene>
<dbReference type="PANTHER" id="PTHR31044">
    <property type="entry name" value="BETA-1,3 GLUCANASE"/>
    <property type="match status" value="1"/>
</dbReference>
<comment type="subcellular location">
    <subcellularLocation>
        <location evidence="1">Cell membrane</location>
        <topology evidence="1">Lipid-anchor</topology>
        <topology evidence="1">GPI-anchor</topology>
    </subcellularLocation>
</comment>
<dbReference type="EMBL" id="DF973820">
    <property type="protein sequence ID" value="GAU40669.1"/>
    <property type="molecule type" value="Genomic_DNA"/>
</dbReference>
<dbReference type="SMART" id="SM00768">
    <property type="entry name" value="X8"/>
    <property type="match status" value="1"/>
</dbReference>
<feature type="region of interest" description="Disordered" evidence="9">
    <location>
        <begin position="171"/>
        <end position="196"/>
    </location>
</feature>
<dbReference type="GO" id="GO:0009506">
    <property type="term" value="C:plasmodesma"/>
    <property type="evidence" value="ECO:0007669"/>
    <property type="project" value="UniProtKB-ARBA"/>
</dbReference>
<dbReference type="InterPro" id="IPR012946">
    <property type="entry name" value="X8"/>
</dbReference>
<keyword evidence="5" id="KW-0472">Membrane</keyword>
<dbReference type="PANTHER" id="PTHR31044:SF128">
    <property type="entry name" value="CARBOHYDRATE-BINDING X8 DOMAIN PROTEIN"/>
    <property type="match status" value="1"/>
</dbReference>
<feature type="compositionally biased region" description="Low complexity" evidence="9">
    <location>
        <begin position="404"/>
        <end position="427"/>
    </location>
</feature>
<evidence type="ECO:0000256" key="8">
    <source>
        <dbReference type="ARBA" id="ARBA00023288"/>
    </source>
</evidence>
<reference evidence="12" key="1">
    <citation type="journal article" date="2017" name="Front. Plant Sci.">
        <title>Climate Clever Clovers: New Paradigm to Reduce the Environmental Footprint of Ruminants by Breeding Low Methanogenic Forages Utilizing Haplotype Variation.</title>
        <authorList>
            <person name="Kaur P."/>
            <person name="Appels R."/>
            <person name="Bayer P.E."/>
            <person name="Keeble-Gagnere G."/>
            <person name="Wang J."/>
            <person name="Hirakawa H."/>
            <person name="Shirasawa K."/>
            <person name="Vercoe P."/>
            <person name="Stefanova K."/>
            <person name="Durmic Z."/>
            <person name="Nichols P."/>
            <person name="Revell C."/>
            <person name="Isobe S.N."/>
            <person name="Edwards D."/>
            <person name="Erskine W."/>
        </authorList>
    </citation>
    <scope>NUCLEOTIDE SEQUENCE [LARGE SCALE GENOMIC DNA]</scope>
    <source>
        <strain evidence="12">cv. Daliak</strain>
    </source>
</reference>
<name>A0A2Z6P9E0_TRISU</name>
<evidence type="ECO:0000256" key="4">
    <source>
        <dbReference type="ARBA" id="ARBA00022729"/>
    </source>
</evidence>
<dbReference type="Proteomes" id="UP000242715">
    <property type="component" value="Unassembled WGS sequence"/>
</dbReference>
<dbReference type="AlphaFoldDB" id="A0A2Z6P9E0"/>
<dbReference type="GO" id="GO:0005886">
    <property type="term" value="C:plasma membrane"/>
    <property type="evidence" value="ECO:0007669"/>
    <property type="project" value="UniProtKB-SubCell"/>
</dbReference>
<evidence type="ECO:0000256" key="2">
    <source>
        <dbReference type="ARBA" id="ARBA00022475"/>
    </source>
</evidence>
<evidence type="ECO:0000256" key="1">
    <source>
        <dbReference type="ARBA" id="ARBA00004609"/>
    </source>
</evidence>
<evidence type="ECO:0000313" key="11">
    <source>
        <dbReference type="EMBL" id="GAU40669.1"/>
    </source>
</evidence>
<sequence>MLIKMSFHAPFDLEEMERRIKADNDAQVQAEVASQLQSHLDQMRSQFRAEATEDMELLLQRTLSSQLQGQQYQSQPQQQIPNICQFATQHICHVTSSSATTNLPHMPPRHSLFASRARYVAKLIILGNTLSATFDFNHPPSQVPPFNPTATRSDNVRMSYEMITELLCPIPFDNQTHQDRSAGGGNERQEDGNQNSLGKAIRLREDSVYEFSTTQLDSIPVVNPTTPGTGNPYPTINPTSPQPPDTSTGQTPPTPDTSSSPTNPYSNPPASTNPYSNPTSPTVTPTTPTTTSPTVTPTTPTTTTPTSPTGSSSSSSGGGQWCVASQSSAETTLKVALDYACGYGADCSQIQQGGVCFDPDTLRDHASYAFNDYYQKNPAPTSCVFGGVATLTNKDPSHGNCHFSSSKTTSMSPPTYVSPPNSLSPPTTMTPPSPTTMTPPSFMTPPSMTMPDPDGGSSSVYGSPPGGSPNIATSTSYSILLLLTTGLCATLHVHNYI</sequence>
<dbReference type="GO" id="GO:0098552">
    <property type="term" value="C:side of membrane"/>
    <property type="evidence" value="ECO:0007669"/>
    <property type="project" value="UniProtKB-KW"/>
</dbReference>
<dbReference type="OrthoDB" id="417697at2759"/>
<dbReference type="InterPro" id="IPR044788">
    <property type="entry name" value="X8_dom_prot"/>
</dbReference>
<keyword evidence="6" id="KW-1015">Disulfide bond</keyword>
<dbReference type="Gene3D" id="1.20.58.1040">
    <property type="match status" value="1"/>
</dbReference>
<feature type="region of interest" description="Disordered" evidence="9">
    <location>
        <begin position="400"/>
        <end position="467"/>
    </location>
</feature>
<keyword evidence="12" id="KW-1185">Reference proteome</keyword>
<evidence type="ECO:0000256" key="5">
    <source>
        <dbReference type="ARBA" id="ARBA00023136"/>
    </source>
</evidence>
<evidence type="ECO:0000256" key="3">
    <source>
        <dbReference type="ARBA" id="ARBA00022622"/>
    </source>
</evidence>
<evidence type="ECO:0000313" key="12">
    <source>
        <dbReference type="Proteomes" id="UP000242715"/>
    </source>
</evidence>
<dbReference type="Pfam" id="PF07983">
    <property type="entry name" value="X8"/>
    <property type="match status" value="1"/>
</dbReference>
<evidence type="ECO:0000256" key="9">
    <source>
        <dbReference type="SAM" id="MobiDB-lite"/>
    </source>
</evidence>
<proteinExistence type="predicted"/>
<dbReference type="FunFam" id="1.20.58.1040:FF:000001">
    <property type="entry name" value="Glucan endo-1,3-beta-glucosidase 4"/>
    <property type="match status" value="1"/>
</dbReference>
<keyword evidence="2" id="KW-1003">Cell membrane</keyword>
<protein>
    <recommendedName>
        <fullName evidence="10">X8 domain-containing protein</fullName>
    </recommendedName>
</protein>
<evidence type="ECO:0000259" key="10">
    <source>
        <dbReference type="SMART" id="SM00768"/>
    </source>
</evidence>
<keyword evidence="3" id="KW-0336">GPI-anchor</keyword>
<feature type="domain" description="X8" evidence="10">
    <location>
        <begin position="320"/>
        <end position="403"/>
    </location>
</feature>
<accession>A0A2Z6P9E0</accession>
<feature type="compositionally biased region" description="Low complexity" evidence="9">
    <location>
        <begin position="219"/>
        <end position="315"/>
    </location>
</feature>
<feature type="region of interest" description="Disordered" evidence="9">
    <location>
        <begin position="218"/>
        <end position="322"/>
    </location>
</feature>
<keyword evidence="4" id="KW-0732">Signal</keyword>
<feature type="compositionally biased region" description="Low complexity" evidence="9">
    <location>
        <begin position="435"/>
        <end position="463"/>
    </location>
</feature>
<evidence type="ECO:0000256" key="7">
    <source>
        <dbReference type="ARBA" id="ARBA00023180"/>
    </source>
</evidence>
<evidence type="ECO:0000256" key="6">
    <source>
        <dbReference type="ARBA" id="ARBA00023157"/>
    </source>
</evidence>
<keyword evidence="8" id="KW-0449">Lipoprotein</keyword>
<keyword evidence="7" id="KW-0325">Glycoprotein</keyword>
<organism evidence="11 12">
    <name type="scientific">Trifolium subterraneum</name>
    <name type="common">Subterranean clover</name>
    <dbReference type="NCBI Taxonomy" id="3900"/>
    <lineage>
        <taxon>Eukaryota</taxon>
        <taxon>Viridiplantae</taxon>
        <taxon>Streptophyta</taxon>
        <taxon>Embryophyta</taxon>
        <taxon>Tracheophyta</taxon>
        <taxon>Spermatophyta</taxon>
        <taxon>Magnoliopsida</taxon>
        <taxon>eudicotyledons</taxon>
        <taxon>Gunneridae</taxon>
        <taxon>Pentapetalae</taxon>
        <taxon>rosids</taxon>
        <taxon>fabids</taxon>
        <taxon>Fabales</taxon>
        <taxon>Fabaceae</taxon>
        <taxon>Papilionoideae</taxon>
        <taxon>50 kb inversion clade</taxon>
        <taxon>NPAAA clade</taxon>
        <taxon>Hologalegina</taxon>
        <taxon>IRL clade</taxon>
        <taxon>Trifolieae</taxon>
        <taxon>Trifolium</taxon>
    </lineage>
</organism>